<dbReference type="Proteomes" id="UP000296049">
    <property type="component" value="Unassembled WGS sequence"/>
</dbReference>
<name>R0LZJ7_ANAPL</name>
<reference evidence="3" key="1">
    <citation type="journal article" date="2013" name="Nat. Genet.">
        <title>The duck genome and transcriptome provide insight into an avian influenza virus reservoir species.</title>
        <authorList>
            <person name="Huang Y."/>
            <person name="Li Y."/>
            <person name="Burt D.W."/>
            <person name="Chen H."/>
            <person name="Zhang Y."/>
            <person name="Qian W."/>
            <person name="Kim H."/>
            <person name="Gan S."/>
            <person name="Zhao Y."/>
            <person name="Li J."/>
            <person name="Yi K."/>
            <person name="Feng H."/>
            <person name="Zhu P."/>
            <person name="Li B."/>
            <person name="Liu Q."/>
            <person name="Fairley S."/>
            <person name="Magor K.E."/>
            <person name="Du Z."/>
            <person name="Hu X."/>
            <person name="Goodman L."/>
            <person name="Tafer H."/>
            <person name="Vignal A."/>
            <person name="Lee T."/>
            <person name="Kim K.W."/>
            <person name="Sheng Z."/>
            <person name="An Y."/>
            <person name="Searle S."/>
            <person name="Herrero J."/>
            <person name="Groenen M.A."/>
            <person name="Crooijmans R.P."/>
            <person name="Faraut T."/>
            <person name="Cai Q."/>
            <person name="Webster R.G."/>
            <person name="Aldridge J.R."/>
            <person name="Warren W.C."/>
            <person name="Bartschat S."/>
            <person name="Kehr S."/>
            <person name="Marz M."/>
            <person name="Stadler P.F."/>
            <person name="Smith J."/>
            <person name="Kraus R.H."/>
            <person name="Zhao Y."/>
            <person name="Ren L."/>
            <person name="Fei J."/>
            <person name="Morisson M."/>
            <person name="Kaiser P."/>
            <person name="Griffin D.K."/>
            <person name="Rao M."/>
            <person name="Pitel F."/>
            <person name="Wang J."/>
            <person name="Li N."/>
        </authorList>
    </citation>
    <scope>NUCLEOTIDE SEQUENCE [LARGE SCALE GENOMIC DNA]</scope>
</reference>
<evidence type="ECO:0000313" key="3">
    <source>
        <dbReference type="Proteomes" id="UP000296049"/>
    </source>
</evidence>
<accession>R0LZJ7</accession>
<feature type="region of interest" description="Disordered" evidence="1">
    <location>
        <begin position="86"/>
        <end position="130"/>
    </location>
</feature>
<evidence type="ECO:0000256" key="1">
    <source>
        <dbReference type="SAM" id="MobiDB-lite"/>
    </source>
</evidence>
<feature type="non-terminal residue" evidence="2">
    <location>
        <position position="130"/>
    </location>
</feature>
<keyword evidence="3" id="KW-1185">Reference proteome</keyword>
<proteinExistence type="predicted"/>
<organism evidence="2 3">
    <name type="scientific">Anas platyrhynchos</name>
    <name type="common">Mallard</name>
    <name type="synonym">Anas boschas</name>
    <dbReference type="NCBI Taxonomy" id="8839"/>
    <lineage>
        <taxon>Eukaryota</taxon>
        <taxon>Metazoa</taxon>
        <taxon>Chordata</taxon>
        <taxon>Craniata</taxon>
        <taxon>Vertebrata</taxon>
        <taxon>Euteleostomi</taxon>
        <taxon>Archelosauria</taxon>
        <taxon>Archosauria</taxon>
        <taxon>Dinosauria</taxon>
        <taxon>Saurischia</taxon>
        <taxon>Theropoda</taxon>
        <taxon>Coelurosauria</taxon>
        <taxon>Aves</taxon>
        <taxon>Neognathae</taxon>
        <taxon>Galloanserae</taxon>
        <taxon>Anseriformes</taxon>
        <taxon>Anatidae</taxon>
        <taxon>Anatinae</taxon>
        <taxon>Anas</taxon>
    </lineage>
</organism>
<gene>
    <name evidence="2" type="ORF">Anapl_14913</name>
</gene>
<sequence length="130" mass="14007">SSAGKPSRLPGQDQYLQVLIVSRTHLQTPKSGSGAEERPTMICSSFWPPACGNIMGKNILHKERRLSCHNKELLWPLRLSVAPATLPSVAKKAPRPALVQTKESDGSSANGRHTDSALSAKRSTGKLGRL</sequence>
<evidence type="ECO:0000313" key="2">
    <source>
        <dbReference type="EMBL" id="EOB07260.1"/>
    </source>
</evidence>
<dbReference type="EMBL" id="KB742544">
    <property type="protein sequence ID" value="EOB07260.1"/>
    <property type="molecule type" value="Genomic_DNA"/>
</dbReference>
<protein>
    <submittedName>
        <fullName evidence="2">Uncharacterized protein</fullName>
    </submittedName>
</protein>
<dbReference type="AlphaFoldDB" id="R0LZJ7"/>
<feature type="non-terminal residue" evidence="2">
    <location>
        <position position="1"/>
    </location>
</feature>